<evidence type="ECO:0000313" key="1">
    <source>
        <dbReference type="EMBL" id="CAG7900231.1"/>
    </source>
</evidence>
<protein>
    <submittedName>
        <fullName evidence="1">Uncharacterized protein</fullName>
    </submittedName>
</protein>
<dbReference type="AlphaFoldDB" id="A0A3P5YVN2"/>
<dbReference type="Proteomes" id="UP000694005">
    <property type="component" value="Chromosome A08"/>
</dbReference>
<reference evidence="2" key="1">
    <citation type="submission" date="2018-11" db="EMBL/GenBank/DDBJ databases">
        <authorList>
            <consortium name="Genoscope - CEA"/>
            <person name="William W."/>
        </authorList>
    </citation>
    <scope>NUCLEOTIDE SEQUENCE</scope>
</reference>
<organism evidence="2">
    <name type="scientific">Brassica campestris</name>
    <name type="common">Field mustard</name>
    <dbReference type="NCBI Taxonomy" id="3711"/>
    <lineage>
        <taxon>Eukaryota</taxon>
        <taxon>Viridiplantae</taxon>
        <taxon>Streptophyta</taxon>
        <taxon>Embryophyta</taxon>
        <taxon>Tracheophyta</taxon>
        <taxon>Spermatophyta</taxon>
        <taxon>Magnoliopsida</taxon>
        <taxon>eudicotyledons</taxon>
        <taxon>Gunneridae</taxon>
        <taxon>Pentapetalae</taxon>
        <taxon>rosids</taxon>
        <taxon>malvids</taxon>
        <taxon>Brassicales</taxon>
        <taxon>Brassicaceae</taxon>
        <taxon>Brassiceae</taxon>
        <taxon>Brassica</taxon>
    </lineage>
</organism>
<dbReference type="Gramene" id="A08p38970.2_BraZ1">
    <property type="protein sequence ID" value="A08p38970.2_BraZ1.CDS"/>
    <property type="gene ID" value="A08g38970.2_BraZ1"/>
</dbReference>
<name>A0A3P5YVN2_BRACM</name>
<sequence>MGSENFFKAIIGSKKGKQTKGLSTAIKSKTSKKKGTHASSLVVCSEDWAATRIQTVFFLVLFFLVPVVRCLHHGSGLPLSFLEPLFFMMLEMWFLAGTCLCDK</sequence>
<proteinExistence type="predicted"/>
<gene>
    <name evidence="2" type="ORF">BRAA05T21551Z</name>
    <name evidence="1" type="ORF">BRAPAZ1V2_A08P38970.2</name>
</gene>
<evidence type="ECO:0000313" key="2">
    <source>
        <dbReference type="EMBL" id="VDC71837.1"/>
    </source>
</evidence>
<dbReference type="EMBL" id="LS974624">
    <property type="protein sequence ID" value="CAG7900231.1"/>
    <property type="molecule type" value="Genomic_DNA"/>
</dbReference>
<accession>A0A3P5YVN2</accession>
<dbReference type="EMBL" id="LR031570">
    <property type="protein sequence ID" value="VDC71837.1"/>
    <property type="molecule type" value="Genomic_DNA"/>
</dbReference>